<evidence type="ECO:0000313" key="1">
    <source>
        <dbReference type="EMBL" id="KAF7109098.1"/>
    </source>
</evidence>
<protein>
    <submittedName>
        <fullName evidence="1">Uncharacterized protein</fullName>
    </submittedName>
</protein>
<organism evidence="1">
    <name type="scientific">Triticum aestivum</name>
    <name type="common">Wheat</name>
    <dbReference type="NCBI Taxonomy" id="4565"/>
    <lineage>
        <taxon>Eukaryota</taxon>
        <taxon>Viridiplantae</taxon>
        <taxon>Streptophyta</taxon>
        <taxon>Embryophyta</taxon>
        <taxon>Tracheophyta</taxon>
        <taxon>Spermatophyta</taxon>
        <taxon>Magnoliopsida</taxon>
        <taxon>Liliopsida</taxon>
        <taxon>Poales</taxon>
        <taxon>Poaceae</taxon>
        <taxon>BOP clade</taxon>
        <taxon>Pooideae</taxon>
        <taxon>Triticodae</taxon>
        <taxon>Triticeae</taxon>
        <taxon>Triticinae</taxon>
        <taxon>Triticum</taxon>
    </lineage>
</organism>
<sequence length="18" mass="2117">NKSATLPDKRLLLKENNY</sequence>
<name>A0A9R1MLF4_WHEAT</name>
<accession>A0A9R1MLF4</accession>
<dbReference type="AlphaFoldDB" id="A0A9R1MLF4"/>
<comment type="caution">
    <text evidence="1">The sequence shown here is derived from an EMBL/GenBank/DDBJ whole genome shotgun (WGS) entry which is preliminary data.</text>
</comment>
<reference evidence="1" key="2">
    <citation type="submission" date="2020-03" db="EMBL/GenBank/DDBJ databases">
        <title>The second near-complete assembly of the hexaploid bread wheat (Triticum aestivum) genome.</title>
        <authorList>
            <person name="Zimin A.V."/>
            <person name="Puiu D."/>
            <person name="Shumante A."/>
            <person name="Alonge M."/>
            <person name="Salzberg S.L."/>
        </authorList>
    </citation>
    <scope>NUCLEOTIDE SEQUENCE</scope>
    <source>
        <tissue evidence="1">Leaf</tissue>
    </source>
</reference>
<feature type="non-terminal residue" evidence="1">
    <location>
        <position position="1"/>
    </location>
</feature>
<reference evidence="1" key="1">
    <citation type="journal article" date="2017" name="Gigascience">
        <title>The first near-complete assembly of the hexaploid bread wheat genome, Triticum aestivum.</title>
        <authorList>
            <person name="Zimin A.V."/>
            <person name="Puiu D."/>
            <person name="Hall R."/>
            <person name="Kingan S."/>
            <person name="Clavijo B.J."/>
            <person name="Salzberg S.L."/>
        </authorList>
    </citation>
    <scope>NUCLEOTIDE SEQUENCE</scope>
    <source>
        <tissue evidence="1">Leaf</tissue>
    </source>
</reference>
<proteinExistence type="predicted"/>
<gene>
    <name evidence="1" type="ORF">CFC21_109408</name>
</gene>
<dbReference type="EMBL" id="CM022231">
    <property type="protein sequence ID" value="KAF7109098.1"/>
    <property type="molecule type" value="Genomic_DNA"/>
</dbReference>
<dbReference type="Proteomes" id="UP000815260">
    <property type="component" value="Chromosome 7D"/>
</dbReference>